<name>A0ABD1GBW1_SALDI</name>
<dbReference type="AlphaFoldDB" id="A0ABD1GBW1"/>
<accession>A0ABD1GBW1</accession>
<gene>
    <name evidence="2" type="ORF">AAHA92_24861</name>
</gene>
<sequence length="347" mass="40256">MAAKKQQQWPFSYIPPPTPYRKQQWSFPDNTRAFWQWFRVIKRISAPAVTKSWLPPPPTTRCDAHHNQSPQLRHVATGPHHNPTPHPRYRYLRDSTDIVKAAAIIPDTTHWCVLRHARTVRSTNPAPELHIDLLGPKLFLRSVDHPNCPRSGLMVRYTASRNFVLWDKSVAVWHEGVTPDPFDQKKNPMEFTSMVRFQGNYYVMSLQGALAVMRVGDTRLTITAVAAGRGIPRSKCRFFKEYLCEMNGEILLVFLIHRESLAVVDHVEVFQLDLVRMEWVKVERLRGKTMFLKEGCIGVDSEEFGCRDDRVYFTEGTEKMWKVFNMKTCSISSLPIRWSWIPKCYAA</sequence>
<evidence type="ECO:0000313" key="3">
    <source>
        <dbReference type="Proteomes" id="UP001567538"/>
    </source>
</evidence>
<proteinExistence type="predicted"/>
<comment type="caution">
    <text evidence="2">The sequence shown here is derived from an EMBL/GenBank/DDBJ whole genome shotgun (WGS) entry which is preliminary data.</text>
</comment>
<dbReference type="EMBL" id="JBEAFC010000009">
    <property type="protein sequence ID" value="KAL1540518.1"/>
    <property type="molecule type" value="Genomic_DNA"/>
</dbReference>
<dbReference type="PANTHER" id="PTHR33127">
    <property type="entry name" value="TRANSMEMBRANE PROTEIN"/>
    <property type="match status" value="1"/>
</dbReference>
<keyword evidence="3" id="KW-1185">Reference proteome</keyword>
<evidence type="ECO:0000259" key="1">
    <source>
        <dbReference type="Pfam" id="PF03478"/>
    </source>
</evidence>
<dbReference type="Proteomes" id="UP001567538">
    <property type="component" value="Unassembled WGS sequence"/>
</dbReference>
<reference evidence="2 3" key="1">
    <citation type="submission" date="2024-06" db="EMBL/GenBank/DDBJ databases">
        <title>A chromosome level genome sequence of Diviner's sage (Salvia divinorum).</title>
        <authorList>
            <person name="Ford S.A."/>
            <person name="Ro D.-K."/>
            <person name="Ness R.W."/>
            <person name="Phillips M.A."/>
        </authorList>
    </citation>
    <scope>NUCLEOTIDE SEQUENCE [LARGE SCALE GENOMIC DNA]</scope>
    <source>
        <strain evidence="2">SAF-2024a</strain>
        <tissue evidence="2">Leaf</tissue>
    </source>
</reference>
<feature type="domain" description="KIB1-4 beta-propeller" evidence="1">
    <location>
        <begin position="152"/>
        <end position="325"/>
    </location>
</feature>
<dbReference type="InterPro" id="IPR005174">
    <property type="entry name" value="KIB1-4_b-propeller"/>
</dbReference>
<dbReference type="PANTHER" id="PTHR33127:SF69">
    <property type="entry name" value="OS09G0340800 PROTEIN"/>
    <property type="match status" value="1"/>
</dbReference>
<organism evidence="2 3">
    <name type="scientific">Salvia divinorum</name>
    <name type="common">Maria pastora</name>
    <name type="synonym">Diviner's sage</name>
    <dbReference type="NCBI Taxonomy" id="28513"/>
    <lineage>
        <taxon>Eukaryota</taxon>
        <taxon>Viridiplantae</taxon>
        <taxon>Streptophyta</taxon>
        <taxon>Embryophyta</taxon>
        <taxon>Tracheophyta</taxon>
        <taxon>Spermatophyta</taxon>
        <taxon>Magnoliopsida</taxon>
        <taxon>eudicotyledons</taxon>
        <taxon>Gunneridae</taxon>
        <taxon>Pentapetalae</taxon>
        <taxon>asterids</taxon>
        <taxon>lamiids</taxon>
        <taxon>Lamiales</taxon>
        <taxon>Lamiaceae</taxon>
        <taxon>Nepetoideae</taxon>
        <taxon>Mentheae</taxon>
        <taxon>Salviinae</taxon>
        <taxon>Salvia</taxon>
        <taxon>Salvia subgen. Calosphace</taxon>
    </lineage>
</organism>
<dbReference type="Pfam" id="PF03478">
    <property type="entry name" value="Beta-prop_KIB1-4"/>
    <property type="match status" value="1"/>
</dbReference>
<evidence type="ECO:0000313" key="2">
    <source>
        <dbReference type="EMBL" id="KAL1540518.1"/>
    </source>
</evidence>
<protein>
    <recommendedName>
        <fullName evidence="1">KIB1-4 beta-propeller domain-containing protein</fullName>
    </recommendedName>
</protein>